<evidence type="ECO:0000313" key="2">
    <source>
        <dbReference type="EMBL" id="CAI0560984.1"/>
    </source>
</evidence>
<name>A0AAV0RTQ2_9ROSI</name>
<sequence>MSLNPKFDALHFPLLFPYGEDGYHPLIKYRSAFCPPSMRRQFVTQREYYAFRLQYRNGEGHTIVQAGKALQHFCIDAYSSIELNRLAFLCCHQPRLTAEVYQGDKMGHIVLPGTYIGSPRYMQQLYHDAMAVVEFFGNPDLFITFTYKPMVISRVFHAKLSILIDDIKKNSYFGKTIATKIPDPQQDLVGYEAVCKFMLHGPCGEANTNAPCVKGKCSKQFPKEFHSATTFDKFGNVVYRRSNTGVEVQKGSVVLDNRHVVPYNRNLLVKMQAHINVEVCHKGKLIKYLFKYVTKGPDRQSNVRNVLGNPNVGKTHLTEWFALNRRDPQARVLTYAQIPNNYTWLPDCKEWNPRKKGFAIGRVAYVPPGSGDVFFLRMMLTKVRGALNYAHLRTFNGELCPDFEKACEKLGLLSDTS</sequence>
<dbReference type="AlphaFoldDB" id="A0AAV0RTQ2"/>
<evidence type="ECO:0000259" key="1">
    <source>
        <dbReference type="Pfam" id="PF14214"/>
    </source>
</evidence>
<dbReference type="PANTHER" id="PTHR45786">
    <property type="entry name" value="DNA BINDING PROTEIN-LIKE"/>
    <property type="match status" value="1"/>
</dbReference>
<dbReference type="InterPro" id="IPR025476">
    <property type="entry name" value="Helitron_helicase-like"/>
</dbReference>
<proteinExistence type="predicted"/>
<organism evidence="2 3">
    <name type="scientific">Linum tenue</name>
    <dbReference type="NCBI Taxonomy" id="586396"/>
    <lineage>
        <taxon>Eukaryota</taxon>
        <taxon>Viridiplantae</taxon>
        <taxon>Streptophyta</taxon>
        <taxon>Embryophyta</taxon>
        <taxon>Tracheophyta</taxon>
        <taxon>Spermatophyta</taxon>
        <taxon>Magnoliopsida</taxon>
        <taxon>eudicotyledons</taxon>
        <taxon>Gunneridae</taxon>
        <taxon>Pentapetalae</taxon>
        <taxon>rosids</taxon>
        <taxon>fabids</taxon>
        <taxon>Malpighiales</taxon>
        <taxon>Linaceae</taxon>
        <taxon>Linum</taxon>
    </lineage>
</organism>
<accession>A0AAV0RTQ2</accession>
<feature type="domain" description="Helitron helicase-like" evidence="1">
    <location>
        <begin position="48"/>
        <end position="149"/>
    </location>
</feature>
<dbReference type="PANTHER" id="PTHR45786:SF74">
    <property type="entry name" value="ATP-DEPENDENT DNA HELICASE"/>
    <property type="match status" value="1"/>
</dbReference>
<dbReference type="Proteomes" id="UP001154282">
    <property type="component" value="Unassembled WGS sequence"/>
</dbReference>
<dbReference type="Pfam" id="PF14214">
    <property type="entry name" value="Helitron_like_N"/>
    <property type="match status" value="1"/>
</dbReference>
<gene>
    <name evidence="2" type="ORF">LITE_LOCUS49880</name>
</gene>
<keyword evidence="3" id="KW-1185">Reference proteome</keyword>
<comment type="caution">
    <text evidence="2">The sequence shown here is derived from an EMBL/GenBank/DDBJ whole genome shotgun (WGS) entry which is preliminary data.</text>
</comment>
<evidence type="ECO:0000313" key="3">
    <source>
        <dbReference type="Proteomes" id="UP001154282"/>
    </source>
</evidence>
<reference evidence="2" key="1">
    <citation type="submission" date="2022-08" db="EMBL/GenBank/DDBJ databases">
        <authorList>
            <person name="Gutierrez-Valencia J."/>
        </authorList>
    </citation>
    <scope>NUCLEOTIDE SEQUENCE</scope>
</reference>
<dbReference type="EMBL" id="CAMGYJ010000011">
    <property type="protein sequence ID" value="CAI0560984.1"/>
    <property type="molecule type" value="Genomic_DNA"/>
</dbReference>
<protein>
    <recommendedName>
        <fullName evidence="1">Helitron helicase-like domain-containing protein</fullName>
    </recommendedName>
</protein>